<dbReference type="InterPro" id="IPR019374">
    <property type="entry name" value="Ribosomal_mS22"/>
</dbReference>
<keyword evidence="1" id="KW-1185">Reference proteome</keyword>
<dbReference type="Proteomes" id="UP000504634">
    <property type="component" value="Unplaced"/>
</dbReference>
<dbReference type="CTD" id="56945"/>
<dbReference type="GeneID" id="115620769"/>
<dbReference type="PANTHER" id="PTHR13071">
    <property type="entry name" value="MITOCHONDRIAL 28S RIBOSOMAL PROTEIN S22"/>
    <property type="match status" value="1"/>
</dbReference>
<dbReference type="GO" id="GO:0005763">
    <property type="term" value="C:mitochondrial small ribosomal subunit"/>
    <property type="evidence" value="ECO:0007669"/>
    <property type="project" value="TreeGrafter"/>
</dbReference>
<accession>A0A6J2T1Z6</accession>
<gene>
    <name evidence="2" type="primary">LOC115620769</name>
</gene>
<dbReference type="Pfam" id="PF10245">
    <property type="entry name" value="MRP-S22"/>
    <property type="match status" value="1"/>
</dbReference>
<sequence>MSFLRYLRKINTQLQLPTRLERQFSNAGTKSAILQYEKDPQPQFTDTETQRLLQSMTQMQLDKVFRKRTVPDNDNEIKFMTTEQLENEFVKMIEKAKHQLQMPPVVKVKQDTERIISKDPALKDFQNTKFVFTDITYGLRQSDRKVVVRDVDGTLSYAPLETQKRMNQLYFPLKGRTFHTPRMFSEQEYLQRCLDDHKYEFVLDRLTVQYEPYELDFHQISAQVFQHLNESKEFDQLRSTRHFGPMAFFYAWHHCIDDLLYDMIRRDYLQNAVELIALSYKLHNVPVEFRKTISELDALQPTPEKRALNQLLSSLKSKEEHEGIQQEIQTAIGKAESDFAADEISLKFIEAYIASEHALKKVQLELAVQTLKEINLEKLQLYHGLKKAHGMHAS</sequence>
<evidence type="ECO:0000313" key="2">
    <source>
        <dbReference type="RefSeq" id="XP_030370034.1"/>
    </source>
</evidence>
<dbReference type="PANTHER" id="PTHR13071:SF4">
    <property type="entry name" value="SMALL RIBOSOMAL SUBUNIT PROTEIN MS22"/>
    <property type="match status" value="1"/>
</dbReference>
<dbReference type="AlphaFoldDB" id="A0A6J2T1Z6"/>
<dbReference type="GO" id="GO:0003735">
    <property type="term" value="F:structural constituent of ribosome"/>
    <property type="evidence" value="ECO:0007669"/>
    <property type="project" value="TreeGrafter"/>
</dbReference>
<protein>
    <submittedName>
        <fullName evidence="2">28S ribosomal protein S22, mitochondrial</fullName>
    </submittedName>
</protein>
<keyword evidence="2" id="KW-0687">Ribonucleoprotein</keyword>
<organism evidence="1 2">
    <name type="scientific">Drosophila lebanonensis</name>
    <name type="common">Fruit fly</name>
    <name type="synonym">Scaptodrosophila lebanonensis</name>
    <dbReference type="NCBI Taxonomy" id="7225"/>
    <lineage>
        <taxon>Eukaryota</taxon>
        <taxon>Metazoa</taxon>
        <taxon>Ecdysozoa</taxon>
        <taxon>Arthropoda</taxon>
        <taxon>Hexapoda</taxon>
        <taxon>Insecta</taxon>
        <taxon>Pterygota</taxon>
        <taxon>Neoptera</taxon>
        <taxon>Endopterygota</taxon>
        <taxon>Diptera</taxon>
        <taxon>Brachycera</taxon>
        <taxon>Muscomorpha</taxon>
        <taxon>Ephydroidea</taxon>
        <taxon>Drosophilidae</taxon>
        <taxon>Scaptodrosophila</taxon>
    </lineage>
</organism>
<dbReference type="OrthoDB" id="10052321at2759"/>
<name>A0A6J2T1Z6_DROLE</name>
<evidence type="ECO:0000313" key="1">
    <source>
        <dbReference type="Proteomes" id="UP000504634"/>
    </source>
</evidence>
<proteinExistence type="predicted"/>
<reference evidence="2" key="1">
    <citation type="submission" date="2025-08" db="UniProtKB">
        <authorList>
            <consortium name="RefSeq"/>
        </authorList>
    </citation>
    <scope>IDENTIFICATION</scope>
    <source>
        <strain evidence="2">11010-0011.00</strain>
        <tissue evidence="2">Whole body</tissue>
    </source>
</reference>
<dbReference type="RefSeq" id="XP_030370034.1">
    <property type="nucleotide sequence ID" value="XM_030514174.1"/>
</dbReference>
<keyword evidence="2" id="KW-0689">Ribosomal protein</keyword>